<dbReference type="InterPro" id="IPR038051">
    <property type="entry name" value="XRCC4-like_N_sf"/>
</dbReference>
<keyword evidence="4" id="KW-0539">Nucleus</keyword>
<dbReference type="SUPFAM" id="SSF50809">
    <property type="entry name" value="XRCC4, N-terminal domain"/>
    <property type="match status" value="1"/>
</dbReference>
<dbReference type="PANTHER" id="PTHR28559">
    <property type="entry name" value="DNA REPAIR PROTEIN XRCC4"/>
    <property type="match status" value="1"/>
</dbReference>
<evidence type="ECO:0000259" key="6">
    <source>
        <dbReference type="Pfam" id="PF06632"/>
    </source>
</evidence>
<evidence type="ECO:0000256" key="3">
    <source>
        <dbReference type="ARBA" id="ARBA00023204"/>
    </source>
</evidence>
<dbReference type="Pfam" id="PF06632">
    <property type="entry name" value="XRCC4"/>
    <property type="match status" value="1"/>
</dbReference>
<evidence type="ECO:0000256" key="1">
    <source>
        <dbReference type="ARBA" id="ARBA00004123"/>
    </source>
</evidence>
<keyword evidence="8" id="KW-1185">Reference proteome</keyword>
<comment type="subcellular location">
    <subcellularLocation>
        <location evidence="1">Nucleus</location>
    </subcellularLocation>
</comment>
<dbReference type="PANTHER" id="PTHR28559:SF1">
    <property type="entry name" value="DNA REPAIR PROTEIN XRCC4"/>
    <property type="match status" value="1"/>
</dbReference>
<dbReference type="InterPro" id="IPR009089">
    <property type="entry name" value="XRCC4_N_sf"/>
</dbReference>
<dbReference type="InterPro" id="IPR053961">
    <property type="entry name" value="XRCC4_N"/>
</dbReference>
<organism evidence="7 8">
    <name type="scientific">Labeo rohita</name>
    <name type="common">Indian major carp</name>
    <name type="synonym">Cyprinus rohita</name>
    <dbReference type="NCBI Taxonomy" id="84645"/>
    <lineage>
        <taxon>Eukaryota</taxon>
        <taxon>Metazoa</taxon>
        <taxon>Chordata</taxon>
        <taxon>Craniata</taxon>
        <taxon>Vertebrata</taxon>
        <taxon>Euteleostomi</taxon>
        <taxon>Actinopterygii</taxon>
        <taxon>Neopterygii</taxon>
        <taxon>Teleostei</taxon>
        <taxon>Ostariophysi</taxon>
        <taxon>Cypriniformes</taxon>
        <taxon>Cyprinidae</taxon>
        <taxon>Labeoninae</taxon>
        <taxon>Labeonini</taxon>
        <taxon>Labeo</taxon>
    </lineage>
</organism>
<gene>
    <name evidence="7" type="ORF">H4Q32_026040</name>
</gene>
<accession>A0ABQ8MEL8</accession>
<sequence length="209" mass="23115">MKIFFCRCRSTSVRQISIASEPDRTFFLKLDWAGDLGSGFVILLSDGISAWSGEVSEEDVSREAQEIEMERERYVGDLHLALTGEGPAAEGQYSFHLTPERPGRPLLQLSYEKVQNDISSGYKINTHRVPDAKVGQSYVVEVKFQTLKKSSETLGGPALCVWFSAFVAPRKRPFPQGQTEIGSQRPHGDMMASALGSAGHLTDCRDETV</sequence>
<evidence type="ECO:0000313" key="8">
    <source>
        <dbReference type="Proteomes" id="UP000830375"/>
    </source>
</evidence>
<dbReference type="Proteomes" id="UP000830375">
    <property type="component" value="Unassembled WGS sequence"/>
</dbReference>
<keyword evidence="2" id="KW-0227">DNA damage</keyword>
<feature type="region of interest" description="Disordered" evidence="5">
    <location>
        <begin position="174"/>
        <end position="209"/>
    </location>
</feature>
<name>A0ABQ8MEL8_LABRO</name>
<dbReference type="CDD" id="cd22283">
    <property type="entry name" value="HD_XRCC4_N"/>
    <property type="match status" value="1"/>
</dbReference>
<dbReference type="EMBL" id="JACTAM010000010">
    <property type="protein sequence ID" value="KAI2660298.1"/>
    <property type="molecule type" value="Genomic_DNA"/>
</dbReference>
<evidence type="ECO:0000256" key="2">
    <source>
        <dbReference type="ARBA" id="ARBA00022763"/>
    </source>
</evidence>
<evidence type="ECO:0000256" key="4">
    <source>
        <dbReference type="ARBA" id="ARBA00023242"/>
    </source>
</evidence>
<dbReference type="Gene3D" id="2.170.210.10">
    <property type="entry name" value="DNA double-strand break repair and VJ recombination XRCC4, N-terminal"/>
    <property type="match status" value="1"/>
</dbReference>
<keyword evidence="3" id="KW-0234">DNA repair</keyword>
<proteinExistence type="predicted"/>
<dbReference type="InterPro" id="IPR010585">
    <property type="entry name" value="DNA_repair_prot_XRCC4"/>
</dbReference>
<evidence type="ECO:0000313" key="7">
    <source>
        <dbReference type="EMBL" id="KAI2660298.1"/>
    </source>
</evidence>
<evidence type="ECO:0000256" key="5">
    <source>
        <dbReference type="SAM" id="MobiDB-lite"/>
    </source>
</evidence>
<feature type="domain" description="XRCC4 N-terminal" evidence="6">
    <location>
        <begin position="25"/>
        <end position="119"/>
    </location>
</feature>
<comment type="caution">
    <text evidence="7">The sequence shown here is derived from an EMBL/GenBank/DDBJ whole genome shotgun (WGS) entry which is preliminary data.</text>
</comment>
<protein>
    <submittedName>
        <fullName evidence="7">DNA repair protein XRCC4</fullName>
    </submittedName>
</protein>
<reference evidence="7 8" key="1">
    <citation type="submission" date="2022-01" db="EMBL/GenBank/DDBJ databases">
        <title>A high-quality chromosome-level genome assembly of rohu carp, Labeo rohita.</title>
        <authorList>
            <person name="Arick M.A. II"/>
            <person name="Hsu C.-Y."/>
            <person name="Magbanua Z."/>
            <person name="Pechanova O."/>
            <person name="Grover C."/>
            <person name="Miller E."/>
            <person name="Thrash A."/>
            <person name="Ezzel L."/>
            <person name="Alam S."/>
            <person name="Benzie J."/>
            <person name="Hamilton M."/>
            <person name="Karsi A."/>
            <person name="Lawrence M.L."/>
            <person name="Peterson D.G."/>
        </authorList>
    </citation>
    <scope>NUCLEOTIDE SEQUENCE [LARGE SCALE GENOMIC DNA]</scope>
    <source>
        <strain evidence="8">BAU-BD-2019</strain>
        <tissue evidence="7">Blood</tissue>
    </source>
</reference>